<dbReference type="GO" id="GO:0008270">
    <property type="term" value="F:zinc ion binding"/>
    <property type="evidence" value="ECO:0007669"/>
    <property type="project" value="UniProtKB-KW"/>
</dbReference>
<keyword evidence="8 14" id="KW-0833">Ubl conjugation pathway</keyword>
<dbReference type="PROSITE" id="PS50089">
    <property type="entry name" value="ZF_RING_2"/>
    <property type="match status" value="1"/>
</dbReference>
<dbReference type="UniPathway" id="UPA00143"/>
<evidence type="ECO:0000256" key="5">
    <source>
        <dbReference type="ARBA" id="ARBA00022679"/>
    </source>
</evidence>
<dbReference type="InterPro" id="IPR013083">
    <property type="entry name" value="Znf_RING/FYVE/PHD"/>
</dbReference>
<evidence type="ECO:0000256" key="12">
    <source>
        <dbReference type="ARBA" id="ARBA00023242"/>
    </source>
</evidence>
<dbReference type="OrthoDB" id="10266039at2759"/>
<dbReference type="VEuPathDB" id="TrichDB:TRFO_18114"/>
<evidence type="ECO:0000256" key="3">
    <source>
        <dbReference type="ARBA" id="ARBA00004906"/>
    </source>
</evidence>
<organism evidence="17 18">
    <name type="scientific">Tritrichomonas foetus</name>
    <dbReference type="NCBI Taxonomy" id="1144522"/>
    <lineage>
        <taxon>Eukaryota</taxon>
        <taxon>Metamonada</taxon>
        <taxon>Parabasalia</taxon>
        <taxon>Tritrichomonadida</taxon>
        <taxon>Tritrichomonadidae</taxon>
        <taxon>Tritrichomonas</taxon>
    </lineage>
</organism>
<evidence type="ECO:0000256" key="4">
    <source>
        <dbReference type="ARBA" id="ARBA00005555"/>
    </source>
</evidence>
<dbReference type="EMBL" id="MLAK01000569">
    <property type="protein sequence ID" value="OHT12206.1"/>
    <property type="molecule type" value="Genomic_DNA"/>
</dbReference>
<dbReference type="GeneID" id="94834684"/>
<dbReference type="EC" id="2.3.2.27" evidence="14"/>
<reference evidence="17" key="1">
    <citation type="submission" date="2016-10" db="EMBL/GenBank/DDBJ databases">
        <authorList>
            <person name="Benchimol M."/>
            <person name="Almeida L.G."/>
            <person name="Vasconcelos A.T."/>
            <person name="Perreira-Neves A."/>
            <person name="Rosa I.A."/>
            <person name="Tasca T."/>
            <person name="Bogo M.R."/>
            <person name="de Souza W."/>
        </authorList>
    </citation>
    <scope>NUCLEOTIDE SEQUENCE [LARGE SCALE GENOMIC DNA]</scope>
    <source>
        <strain evidence="17">K</strain>
    </source>
</reference>
<dbReference type="GO" id="GO:0006325">
    <property type="term" value="P:chromatin organization"/>
    <property type="evidence" value="ECO:0007669"/>
    <property type="project" value="UniProtKB-KW"/>
</dbReference>
<dbReference type="GO" id="GO:0016567">
    <property type="term" value="P:protein ubiquitination"/>
    <property type="evidence" value="ECO:0007669"/>
    <property type="project" value="UniProtKB-UniRule"/>
</dbReference>
<keyword evidence="7 13" id="KW-0863">Zinc-finger</keyword>
<comment type="pathway">
    <text evidence="3 14">Protein modification; protein ubiquitination.</text>
</comment>
<evidence type="ECO:0000256" key="2">
    <source>
        <dbReference type="ARBA" id="ARBA00004123"/>
    </source>
</evidence>
<dbReference type="Pfam" id="PF13920">
    <property type="entry name" value="zf-C3HC4_3"/>
    <property type="match status" value="1"/>
</dbReference>
<dbReference type="SMART" id="SM00184">
    <property type="entry name" value="RING"/>
    <property type="match status" value="1"/>
</dbReference>
<dbReference type="GO" id="GO:0061630">
    <property type="term" value="F:ubiquitin protein ligase activity"/>
    <property type="evidence" value="ECO:0007669"/>
    <property type="project" value="UniProtKB-EC"/>
</dbReference>
<dbReference type="InterPro" id="IPR017907">
    <property type="entry name" value="Znf_RING_CS"/>
</dbReference>
<evidence type="ECO:0000256" key="1">
    <source>
        <dbReference type="ARBA" id="ARBA00000900"/>
    </source>
</evidence>
<protein>
    <recommendedName>
        <fullName evidence="14">E3 ubiquitin protein ligase</fullName>
        <ecNumber evidence="14">2.3.2.27</ecNumber>
    </recommendedName>
</protein>
<dbReference type="GO" id="GO:0005634">
    <property type="term" value="C:nucleus"/>
    <property type="evidence" value="ECO:0007669"/>
    <property type="project" value="UniProtKB-SubCell"/>
</dbReference>
<evidence type="ECO:0000313" key="17">
    <source>
        <dbReference type="EMBL" id="OHT12206.1"/>
    </source>
</evidence>
<evidence type="ECO:0000256" key="14">
    <source>
        <dbReference type="RuleBase" id="RU365038"/>
    </source>
</evidence>
<keyword evidence="12 14" id="KW-0539">Nucleus</keyword>
<comment type="similarity">
    <text evidence="4 14">Belongs to the BRE1 family.</text>
</comment>
<dbReference type="Gene3D" id="3.30.40.10">
    <property type="entry name" value="Zinc/RING finger domain, C3HC4 (zinc finger)"/>
    <property type="match status" value="1"/>
</dbReference>
<evidence type="ECO:0000256" key="7">
    <source>
        <dbReference type="ARBA" id="ARBA00022771"/>
    </source>
</evidence>
<evidence type="ECO:0000256" key="15">
    <source>
        <dbReference type="SAM" id="Coils"/>
    </source>
</evidence>
<evidence type="ECO:0000259" key="16">
    <source>
        <dbReference type="PROSITE" id="PS50089"/>
    </source>
</evidence>
<dbReference type="InterPro" id="IPR013956">
    <property type="entry name" value="E3_ubiquit_lig_Bre1"/>
</dbReference>
<evidence type="ECO:0000313" key="18">
    <source>
        <dbReference type="Proteomes" id="UP000179807"/>
    </source>
</evidence>
<feature type="coiled-coil region" evidence="15">
    <location>
        <begin position="520"/>
        <end position="547"/>
    </location>
</feature>
<dbReference type="InterPro" id="IPR001841">
    <property type="entry name" value="Znf_RING"/>
</dbReference>
<dbReference type="PROSITE" id="PS00518">
    <property type="entry name" value="ZF_RING_1"/>
    <property type="match status" value="1"/>
</dbReference>
<proteinExistence type="inferred from homology"/>
<evidence type="ECO:0000256" key="11">
    <source>
        <dbReference type="ARBA" id="ARBA00023054"/>
    </source>
</evidence>
<evidence type="ECO:0000256" key="10">
    <source>
        <dbReference type="ARBA" id="ARBA00022853"/>
    </source>
</evidence>
<evidence type="ECO:0000256" key="8">
    <source>
        <dbReference type="ARBA" id="ARBA00022786"/>
    </source>
</evidence>
<evidence type="ECO:0000256" key="9">
    <source>
        <dbReference type="ARBA" id="ARBA00022833"/>
    </source>
</evidence>
<keyword evidence="18" id="KW-1185">Reference proteome</keyword>
<feature type="domain" description="RING-type" evidence="16">
    <location>
        <begin position="604"/>
        <end position="639"/>
    </location>
</feature>
<comment type="subcellular location">
    <subcellularLocation>
        <location evidence="2 14">Nucleus</location>
    </subcellularLocation>
</comment>
<dbReference type="SUPFAM" id="SSF57850">
    <property type="entry name" value="RING/U-box"/>
    <property type="match status" value="1"/>
</dbReference>
<gene>
    <name evidence="17" type="ORF">TRFO_18114</name>
</gene>
<dbReference type="GO" id="GO:0033503">
    <property type="term" value="C:HULC complex"/>
    <property type="evidence" value="ECO:0007669"/>
    <property type="project" value="TreeGrafter"/>
</dbReference>
<dbReference type="AlphaFoldDB" id="A0A1J4KRB2"/>
<evidence type="ECO:0000256" key="13">
    <source>
        <dbReference type="PROSITE-ProRule" id="PRU00175"/>
    </source>
</evidence>
<comment type="caution">
    <text evidence="17">The sequence shown here is derived from an EMBL/GenBank/DDBJ whole genome shotgun (WGS) entry which is preliminary data.</text>
</comment>
<keyword evidence="9 14" id="KW-0862">Zinc</keyword>
<keyword evidence="6 14" id="KW-0479">Metal-binding</keyword>
<keyword evidence="11 14" id="KW-0175">Coiled coil</keyword>
<dbReference type="PANTHER" id="PTHR23163">
    <property type="entry name" value="RING FINGER PROTEIN-RELATED"/>
    <property type="match status" value="1"/>
</dbReference>
<name>A0A1J4KRB2_9EUKA</name>
<dbReference type="RefSeq" id="XP_068365342.1">
    <property type="nucleotide sequence ID" value="XM_068499980.1"/>
</dbReference>
<accession>A0A1J4KRB2</accession>
<dbReference type="PANTHER" id="PTHR23163:SF0">
    <property type="entry name" value="E3 UBIQUITIN-PROTEIN LIGASE BRE1"/>
    <property type="match status" value="1"/>
</dbReference>
<comment type="catalytic activity">
    <reaction evidence="1 14">
        <text>S-ubiquitinyl-[E2 ubiquitin-conjugating enzyme]-L-cysteine + [acceptor protein]-L-lysine = [E2 ubiquitin-conjugating enzyme]-L-cysteine + N(6)-ubiquitinyl-[acceptor protein]-L-lysine.</text>
        <dbReference type="EC" id="2.3.2.27"/>
    </reaction>
</comment>
<dbReference type="Proteomes" id="UP000179807">
    <property type="component" value="Unassembled WGS sequence"/>
</dbReference>
<evidence type="ECO:0000256" key="6">
    <source>
        <dbReference type="ARBA" id="ARBA00022723"/>
    </source>
</evidence>
<keyword evidence="5 14" id="KW-0808">Transferase</keyword>
<keyword evidence="10 14" id="KW-0156">Chromatin regulator</keyword>
<sequence>MNYEIVSSADLVSNNLFNQQTFFLSSEDPITDEENLIKLNNQIKHMTFNIEQNRRRSESLSKDCYTLLRSTELLAFDFLFSNYLLGDTDSQTIYTFFERCFYPSFNISSSQEIDFKKASDHISYLQDIIKKCAQSLFQKEIKIPNIPKRISEFILYLKNQKMKLEREIKQKNIHHQNSQGNNPNQQKKSDLTELSGTTFEYNEDVLDISTLPLSFTKWLSAELKVSLTPDEESKEIQNLIKDIAFNLAEITQLNESINSLKKSVVDPNQLDIHSCSPESIEKSPFFIGVKNNCHFLMAAFNSMKSQETVIPVCFNALEKCREKLLMLTESFKKSISEMQKQIDKMREAILQRQKMGNLLIKDLQPFIDVLLMKKPLPQIPPEPIKFYNNFENILKNEIKSTKSDSEHSRKLNEQLDMLAELRKVREDLSYLCEENVNLIKQIEEKDSAILKLDMDVCKAEEEIRLHSKELDQISKYEEGLREVLDSLKFNEMGEWCDKLGEIGGAFAYAASNQRKILQDLQNFMNKNENINDQIESKKKEIEELSAQNYSLCIELGKRKLELNSVLEEHFREEQELQSINDYVPNYIDKNNTEEIDQYRKMVTCPICKANRRDSILTSCGHPICRSCVEKASGKCPICSCKFSDHNIKPFFV</sequence>